<dbReference type="AlphaFoldDB" id="A0A1V4AVK2"/>
<name>A0A1V4AVK2_9BACT</name>
<dbReference type="Proteomes" id="UP000189681">
    <property type="component" value="Unassembled WGS sequence"/>
</dbReference>
<dbReference type="PANTHER" id="PTHR33525">
    <property type="match status" value="1"/>
</dbReference>
<comment type="caution">
    <text evidence="2">The sequence shown here is derived from an EMBL/GenBank/DDBJ whole genome shotgun (WGS) entry which is preliminary data.</text>
</comment>
<sequence length="297" mass="33226">MGLDKISILISKINSIPTLPTVACEVINITANPYSTADDLTKVIAPDISLTTKLLKMANSPFFGAIRRVTSLQHAITVLGFKEVRNLVISAVVFESFMKIEKKEKYDIGKFWEHSFICGLAAKVIAIELKSAANEFFVAGLIHDIGKLVVYITLPHEFFKLVETVKSLKWKFMAFESEKSIIGMTHDEVGMRLLKKWMFPESLLSAVGFHHRLQEADQKSLFPVVVNIADIFAHLYEMKTGAGGDDPAKKEILYPEIIKRAHAFGIEWAASDLDRLQQAFAESIEKEAAAFNLFFGN</sequence>
<dbReference type="PANTHER" id="PTHR33525:SF3">
    <property type="entry name" value="RIBONUCLEASE Y"/>
    <property type="match status" value="1"/>
</dbReference>
<evidence type="ECO:0000259" key="1">
    <source>
        <dbReference type="PROSITE" id="PS51833"/>
    </source>
</evidence>
<gene>
    <name evidence="2" type="ORF">AYP45_05325</name>
</gene>
<dbReference type="Gene3D" id="1.10.3210.10">
    <property type="entry name" value="Hypothetical protein af1432"/>
    <property type="match status" value="1"/>
</dbReference>
<dbReference type="Pfam" id="PF08668">
    <property type="entry name" value="HDOD"/>
    <property type="match status" value="1"/>
</dbReference>
<dbReference type="EMBL" id="AYTS01000044">
    <property type="protein sequence ID" value="OOP57111.1"/>
    <property type="molecule type" value="Genomic_DNA"/>
</dbReference>
<protein>
    <recommendedName>
        <fullName evidence="1">HDOD domain-containing protein</fullName>
    </recommendedName>
</protein>
<feature type="domain" description="HDOD" evidence="1">
    <location>
        <begin position="16"/>
        <end position="213"/>
    </location>
</feature>
<dbReference type="PROSITE" id="PS51833">
    <property type="entry name" value="HDOD"/>
    <property type="match status" value="1"/>
</dbReference>
<evidence type="ECO:0000313" key="2">
    <source>
        <dbReference type="EMBL" id="OOP57111.1"/>
    </source>
</evidence>
<dbReference type="STRING" id="1004156.AYP45_05325"/>
<dbReference type="InterPro" id="IPR013976">
    <property type="entry name" value="HDOD"/>
</dbReference>
<organism evidence="2 3">
    <name type="scientific">Candidatus Brocadia carolinensis</name>
    <dbReference type="NCBI Taxonomy" id="1004156"/>
    <lineage>
        <taxon>Bacteria</taxon>
        <taxon>Pseudomonadati</taxon>
        <taxon>Planctomycetota</taxon>
        <taxon>Candidatus Brocadiia</taxon>
        <taxon>Candidatus Brocadiales</taxon>
        <taxon>Candidatus Brocadiaceae</taxon>
        <taxon>Candidatus Brocadia</taxon>
    </lineage>
</organism>
<dbReference type="InterPro" id="IPR052340">
    <property type="entry name" value="RNase_Y/CdgJ"/>
</dbReference>
<proteinExistence type="predicted"/>
<evidence type="ECO:0000313" key="3">
    <source>
        <dbReference type="Proteomes" id="UP000189681"/>
    </source>
</evidence>
<accession>A0A1V4AVK2</accession>
<reference evidence="2 3" key="1">
    <citation type="journal article" date="2017" name="Water Res.">
        <title>Discovery and metagenomic analysis of an anammox bacterial enrichment related to Candidatus "Brocadia caroliniensis" in a full-scale glycerol-fed nitritation-denitritation separate centrate treatment process.</title>
        <authorList>
            <person name="Park H."/>
            <person name="Brotto A.C."/>
            <person name="van Loosdrecht M.C."/>
            <person name="Chandran K."/>
        </authorList>
    </citation>
    <scope>NUCLEOTIDE SEQUENCE [LARGE SCALE GENOMIC DNA]</scope>
    <source>
        <strain evidence="2">26THWARD</strain>
    </source>
</reference>
<dbReference type="SUPFAM" id="SSF109604">
    <property type="entry name" value="HD-domain/PDEase-like"/>
    <property type="match status" value="1"/>
</dbReference>